<dbReference type="AlphaFoldDB" id="A0A5A8DAB5"/>
<sequence length="323" mass="36464">MSETAAFPFPALSAFADGPLADAASWAWDSLDRDIATMPEGLRPFAESNDWKNALVLPVSVRDQMPRVLASWLRNLVAGSALYYVLGLVWCALIYGCFRSRIFPKGGVPTLSAQLAQIWVSQKALVMYTLMPTIGEWLAENGLSRCYYSIEEIGGIVPYLAWTALYLFLIEFCVYWVHRALHHPLIKWLHADHHIYNTGDSLSPWAGLAFHPVDGMMQASPYVFLLVLIPVHFWTFMVMLFATAMWTTNIHDTLVGKTEPVMGSAYHTLHHTDWVYNYGQYFIFFDWLFGTLLVPEYPKLGLSLQGSWAEQDAAEAKAKAKAE</sequence>
<dbReference type="OrthoDB" id="408954at2759"/>
<accession>A0A5A8DAB5</accession>
<evidence type="ECO:0000256" key="2">
    <source>
        <dbReference type="ARBA" id="ARBA00022692"/>
    </source>
</evidence>
<proteinExistence type="predicted"/>
<dbReference type="InterPro" id="IPR006694">
    <property type="entry name" value="Fatty_acid_hydroxylase"/>
</dbReference>
<dbReference type="EMBL" id="VLTN01000054">
    <property type="protein sequence ID" value="KAA0148360.1"/>
    <property type="molecule type" value="Genomic_DNA"/>
</dbReference>
<feature type="transmembrane region" description="Helical" evidence="5">
    <location>
        <begin position="159"/>
        <end position="177"/>
    </location>
</feature>
<name>A0A5A8DAB5_CAFRO</name>
<dbReference type="PANTHER" id="PTHR11863">
    <property type="entry name" value="STEROL DESATURASE"/>
    <property type="match status" value="1"/>
</dbReference>
<dbReference type="GO" id="GO:0008610">
    <property type="term" value="P:lipid biosynthetic process"/>
    <property type="evidence" value="ECO:0007669"/>
    <property type="project" value="InterPro"/>
</dbReference>
<feature type="transmembrane region" description="Helical" evidence="5">
    <location>
        <begin position="81"/>
        <end position="98"/>
    </location>
</feature>
<dbReference type="Pfam" id="PF04116">
    <property type="entry name" value="FA_hydroxylase"/>
    <property type="match status" value="1"/>
</dbReference>
<dbReference type="GO" id="GO:0016020">
    <property type="term" value="C:membrane"/>
    <property type="evidence" value="ECO:0007669"/>
    <property type="project" value="UniProtKB-SubCell"/>
</dbReference>
<reference evidence="10 11" key="1">
    <citation type="submission" date="2019-07" db="EMBL/GenBank/DDBJ databases">
        <title>Genomes of Cafeteria roenbergensis.</title>
        <authorList>
            <person name="Fischer M.G."/>
            <person name="Hackl T."/>
            <person name="Roman M."/>
        </authorList>
    </citation>
    <scope>NUCLEOTIDE SEQUENCE [LARGE SCALE GENOMIC DNA]</scope>
    <source>
        <strain evidence="7 11">BVI</strain>
        <strain evidence="8 12">Cflag</strain>
        <strain evidence="9 10">E4-10P</strain>
    </source>
</reference>
<dbReference type="EMBL" id="VLTM01000035">
    <property type="protein sequence ID" value="KAA0161507.1"/>
    <property type="molecule type" value="Genomic_DNA"/>
</dbReference>
<dbReference type="GO" id="GO:0005506">
    <property type="term" value="F:iron ion binding"/>
    <property type="evidence" value="ECO:0007669"/>
    <property type="project" value="InterPro"/>
</dbReference>
<evidence type="ECO:0000256" key="4">
    <source>
        <dbReference type="ARBA" id="ARBA00023136"/>
    </source>
</evidence>
<comment type="caution">
    <text evidence="8">The sequence shown here is derived from an EMBL/GenBank/DDBJ whole genome shotgun (WGS) entry which is preliminary data.</text>
</comment>
<evidence type="ECO:0000313" key="12">
    <source>
        <dbReference type="Proteomes" id="UP000325113"/>
    </source>
</evidence>
<feature type="domain" description="Fatty acid hydroxylase" evidence="6">
    <location>
        <begin position="164"/>
        <end position="291"/>
    </location>
</feature>
<evidence type="ECO:0000256" key="5">
    <source>
        <dbReference type="SAM" id="Phobius"/>
    </source>
</evidence>
<evidence type="ECO:0000256" key="3">
    <source>
        <dbReference type="ARBA" id="ARBA00022989"/>
    </source>
</evidence>
<keyword evidence="11" id="KW-1185">Reference proteome</keyword>
<evidence type="ECO:0000313" key="8">
    <source>
        <dbReference type="EMBL" id="KAA0161507.1"/>
    </source>
</evidence>
<evidence type="ECO:0000313" key="11">
    <source>
        <dbReference type="Proteomes" id="UP000323011"/>
    </source>
</evidence>
<evidence type="ECO:0000313" key="9">
    <source>
        <dbReference type="EMBL" id="KAA0175127.1"/>
    </source>
</evidence>
<keyword evidence="4 5" id="KW-0472">Membrane</keyword>
<organism evidence="8 12">
    <name type="scientific">Cafeteria roenbergensis</name>
    <name type="common">Marine flagellate</name>
    <dbReference type="NCBI Taxonomy" id="33653"/>
    <lineage>
        <taxon>Eukaryota</taxon>
        <taxon>Sar</taxon>
        <taxon>Stramenopiles</taxon>
        <taxon>Bigyra</taxon>
        <taxon>Opalozoa</taxon>
        <taxon>Bicosoecida</taxon>
        <taxon>Cafeteriaceae</taxon>
        <taxon>Cafeteria</taxon>
    </lineage>
</organism>
<dbReference type="GO" id="GO:0016491">
    <property type="term" value="F:oxidoreductase activity"/>
    <property type="evidence" value="ECO:0007669"/>
    <property type="project" value="InterPro"/>
</dbReference>
<dbReference type="Proteomes" id="UP000325113">
    <property type="component" value="Unassembled WGS sequence"/>
</dbReference>
<keyword evidence="2 5" id="KW-0812">Transmembrane</keyword>
<gene>
    <name evidence="9" type="ORF">FNF27_03425</name>
    <name evidence="7" type="ORF">FNF29_06747</name>
    <name evidence="8" type="ORF">FNF31_03790</name>
</gene>
<evidence type="ECO:0000313" key="7">
    <source>
        <dbReference type="EMBL" id="KAA0148360.1"/>
    </source>
</evidence>
<keyword evidence="3 5" id="KW-1133">Transmembrane helix</keyword>
<protein>
    <recommendedName>
        <fullName evidence="6">Fatty acid hydroxylase domain-containing protein</fullName>
    </recommendedName>
</protein>
<dbReference type="Proteomes" id="UP000323011">
    <property type="component" value="Unassembled WGS sequence"/>
</dbReference>
<evidence type="ECO:0000259" key="6">
    <source>
        <dbReference type="Pfam" id="PF04116"/>
    </source>
</evidence>
<evidence type="ECO:0000313" key="10">
    <source>
        <dbReference type="Proteomes" id="UP000322899"/>
    </source>
</evidence>
<evidence type="ECO:0000256" key="1">
    <source>
        <dbReference type="ARBA" id="ARBA00004370"/>
    </source>
</evidence>
<dbReference type="EMBL" id="VLTO01000016">
    <property type="protein sequence ID" value="KAA0175127.1"/>
    <property type="molecule type" value="Genomic_DNA"/>
</dbReference>
<dbReference type="Proteomes" id="UP000322899">
    <property type="component" value="Unassembled WGS sequence"/>
</dbReference>
<feature type="transmembrane region" description="Helical" evidence="5">
    <location>
        <begin position="222"/>
        <end position="246"/>
    </location>
</feature>
<dbReference type="InterPro" id="IPR050307">
    <property type="entry name" value="Sterol_Desaturase_Related"/>
</dbReference>
<comment type="subcellular location">
    <subcellularLocation>
        <location evidence="1">Membrane</location>
    </subcellularLocation>
</comment>